<dbReference type="Proteomes" id="UP000070054">
    <property type="component" value="Unassembled WGS sequence"/>
</dbReference>
<proteinExistence type="predicted"/>
<evidence type="ECO:0000313" key="3">
    <source>
        <dbReference type="Proteomes" id="UP000070054"/>
    </source>
</evidence>
<feature type="compositionally biased region" description="Low complexity" evidence="1">
    <location>
        <begin position="145"/>
        <end position="157"/>
    </location>
</feature>
<sequence length="265" mass="28477">MAQNPARCFKTRKDGLVNKAHVLHNLLPDAKVAMFALYDGNIYSYQSHENWPLNPFEMKGGTALPDDQKLPGHFVTIKFTKDSRQGSDSGSSTTTKSENSDESVTTGLERHQTYVPQSGIMNTTGCETPPGSRATTPSSSSFKLAPTASSTPSTPTPSILPMVNMNPHSSTDPQGAPSLQSAMTVKSSTEKGSAAASGGPQIMRTDLNCRESPKPSRQSATLNMRGSPRTSTPTLSGGVRKTVKSRAMCEIPEYFKFRVGKNMSE</sequence>
<keyword evidence="3" id="KW-1185">Reference proteome</keyword>
<feature type="compositionally biased region" description="Polar residues" evidence="1">
    <location>
        <begin position="166"/>
        <end position="191"/>
    </location>
</feature>
<accession>A0A135RY46</accession>
<organism evidence="2 3">
    <name type="scientific">Colletotrichum nymphaeae SA-01</name>
    <dbReference type="NCBI Taxonomy" id="1460502"/>
    <lineage>
        <taxon>Eukaryota</taxon>
        <taxon>Fungi</taxon>
        <taxon>Dikarya</taxon>
        <taxon>Ascomycota</taxon>
        <taxon>Pezizomycotina</taxon>
        <taxon>Sordariomycetes</taxon>
        <taxon>Hypocreomycetidae</taxon>
        <taxon>Glomerellales</taxon>
        <taxon>Glomerellaceae</taxon>
        <taxon>Colletotrichum</taxon>
        <taxon>Colletotrichum acutatum species complex</taxon>
    </lineage>
</organism>
<evidence type="ECO:0008006" key="4">
    <source>
        <dbReference type="Google" id="ProtNLM"/>
    </source>
</evidence>
<comment type="caution">
    <text evidence="2">The sequence shown here is derived from an EMBL/GenBank/DDBJ whole genome shotgun (WGS) entry which is preliminary data.</text>
</comment>
<protein>
    <recommendedName>
        <fullName evidence="4">MADS-box domain-containing protein</fullName>
    </recommendedName>
</protein>
<dbReference type="EMBL" id="JEMN01001713">
    <property type="protein sequence ID" value="KXH28615.1"/>
    <property type="molecule type" value="Genomic_DNA"/>
</dbReference>
<feature type="compositionally biased region" description="Polar residues" evidence="1">
    <location>
        <begin position="133"/>
        <end position="142"/>
    </location>
</feature>
<name>A0A135RY46_9PEZI</name>
<evidence type="ECO:0000313" key="2">
    <source>
        <dbReference type="EMBL" id="KXH28615.1"/>
    </source>
</evidence>
<reference evidence="2 3" key="1">
    <citation type="submission" date="2014-02" db="EMBL/GenBank/DDBJ databases">
        <title>The genome sequence of Colletotrichum nymphaeae SA-01.</title>
        <authorList>
            <person name="Baroncelli R."/>
            <person name="Thon M.R."/>
        </authorList>
    </citation>
    <scope>NUCLEOTIDE SEQUENCE [LARGE SCALE GENOMIC DNA]</scope>
    <source>
        <strain evidence="2 3">SA-01</strain>
    </source>
</reference>
<feature type="region of interest" description="Disordered" evidence="1">
    <location>
        <begin position="78"/>
        <end position="241"/>
    </location>
</feature>
<feature type="compositionally biased region" description="Polar residues" evidence="1">
    <location>
        <begin position="215"/>
        <end position="235"/>
    </location>
</feature>
<dbReference type="AlphaFoldDB" id="A0A135RY46"/>
<evidence type="ECO:0000256" key="1">
    <source>
        <dbReference type="SAM" id="MobiDB-lite"/>
    </source>
</evidence>
<feature type="compositionally biased region" description="Low complexity" evidence="1">
    <location>
        <begin position="86"/>
        <end position="97"/>
    </location>
</feature>
<feature type="compositionally biased region" description="Polar residues" evidence="1">
    <location>
        <begin position="114"/>
        <end position="126"/>
    </location>
</feature>
<gene>
    <name evidence="2" type="ORF">CNYM01_11248</name>
</gene>